<organism evidence="2 3">
    <name type="scientific">Pseudonocardia alni</name>
    <name type="common">Amycolata alni</name>
    <dbReference type="NCBI Taxonomy" id="33907"/>
    <lineage>
        <taxon>Bacteria</taxon>
        <taxon>Bacillati</taxon>
        <taxon>Actinomycetota</taxon>
        <taxon>Actinomycetes</taxon>
        <taxon>Pseudonocardiales</taxon>
        <taxon>Pseudonocardiaceae</taxon>
        <taxon>Pseudonocardia</taxon>
    </lineage>
</organism>
<dbReference type="AlphaFoldDB" id="A0AA44ZMU6"/>
<dbReference type="EMBL" id="PHUJ01000003">
    <property type="protein sequence ID" value="PKB29169.1"/>
    <property type="molecule type" value="Genomic_DNA"/>
</dbReference>
<keyword evidence="1" id="KW-0472">Membrane</keyword>
<feature type="transmembrane region" description="Helical" evidence="1">
    <location>
        <begin position="21"/>
        <end position="41"/>
    </location>
</feature>
<name>A0AA44ZMU6_PSEA5</name>
<dbReference type="RefSeq" id="WP_301548874.1">
    <property type="nucleotide sequence ID" value="NZ_BAAAJZ010000011.1"/>
</dbReference>
<keyword evidence="1" id="KW-0812">Transmembrane</keyword>
<reference evidence="2 3" key="1">
    <citation type="submission" date="2017-11" db="EMBL/GenBank/DDBJ databases">
        <title>Sequencing the genomes of 1000 actinobacteria strains.</title>
        <authorList>
            <person name="Klenk H.-P."/>
        </authorList>
    </citation>
    <scope>NUCLEOTIDE SEQUENCE [LARGE SCALE GENOMIC DNA]</scope>
    <source>
        <strain evidence="2 3">DSM 44104</strain>
    </source>
</reference>
<accession>A0AA44ZMU6</accession>
<evidence type="ECO:0000256" key="1">
    <source>
        <dbReference type="SAM" id="Phobius"/>
    </source>
</evidence>
<dbReference type="Proteomes" id="UP000232453">
    <property type="component" value="Unassembled WGS sequence"/>
</dbReference>
<protein>
    <submittedName>
        <fullName evidence="2">Uncharacterized protein</fullName>
    </submittedName>
</protein>
<gene>
    <name evidence="2" type="ORF">ATL51_0797</name>
</gene>
<proteinExistence type="predicted"/>
<comment type="caution">
    <text evidence="2">The sequence shown here is derived from an EMBL/GenBank/DDBJ whole genome shotgun (WGS) entry which is preliminary data.</text>
</comment>
<keyword evidence="1" id="KW-1133">Transmembrane helix</keyword>
<sequence>MGRTPWFGPERVGWGLRPRTWQGRVVTAAFAAALLVVAAVGH</sequence>
<evidence type="ECO:0000313" key="3">
    <source>
        <dbReference type="Proteomes" id="UP000232453"/>
    </source>
</evidence>
<evidence type="ECO:0000313" key="2">
    <source>
        <dbReference type="EMBL" id="PKB29169.1"/>
    </source>
</evidence>